<reference evidence="1 2" key="1">
    <citation type="submission" date="2017-05" db="EMBL/GenBank/DDBJ databases">
        <authorList>
            <person name="Varghese N."/>
            <person name="Submissions S."/>
        </authorList>
    </citation>
    <scope>NUCLEOTIDE SEQUENCE [LARGE SCALE GENOMIC DNA]</scope>
    <source>
        <strain evidence="1 2">DSM 29506</strain>
    </source>
</reference>
<evidence type="ECO:0008006" key="3">
    <source>
        <dbReference type="Google" id="ProtNLM"/>
    </source>
</evidence>
<protein>
    <recommendedName>
        <fullName evidence="3">Lipoprotein</fullName>
    </recommendedName>
</protein>
<dbReference type="EMBL" id="FXTO01000075">
    <property type="protein sequence ID" value="SMP00142.1"/>
    <property type="molecule type" value="Genomic_DNA"/>
</dbReference>
<keyword evidence="2" id="KW-1185">Reference proteome</keyword>
<gene>
    <name evidence="1" type="ORF">SAMN06265173_1751</name>
</gene>
<feature type="non-terminal residue" evidence="1">
    <location>
        <position position="69"/>
    </location>
</feature>
<proteinExistence type="predicted"/>
<evidence type="ECO:0000313" key="1">
    <source>
        <dbReference type="EMBL" id="SMP00142.1"/>
    </source>
</evidence>
<sequence length="69" mass="7673">MEKSALLLASLIAVSGCASMTTQEKYERGLAMESVPRLRTHNQNMTVAARAMAERKTSGQRSYRVATRR</sequence>
<organism evidence="1 2">
    <name type="scientific">Thalassovita litoralis</name>
    <dbReference type="NCBI Taxonomy" id="1010611"/>
    <lineage>
        <taxon>Bacteria</taxon>
        <taxon>Pseudomonadati</taxon>
        <taxon>Pseudomonadota</taxon>
        <taxon>Alphaproteobacteria</taxon>
        <taxon>Rhodobacterales</taxon>
        <taxon>Roseobacteraceae</taxon>
        <taxon>Thalassovita</taxon>
    </lineage>
</organism>
<accession>A0A521FVH4</accession>
<dbReference type="Proteomes" id="UP000316030">
    <property type="component" value="Unassembled WGS sequence"/>
</dbReference>
<evidence type="ECO:0000313" key="2">
    <source>
        <dbReference type="Proteomes" id="UP000316030"/>
    </source>
</evidence>
<dbReference type="PROSITE" id="PS51257">
    <property type="entry name" value="PROKAR_LIPOPROTEIN"/>
    <property type="match status" value="1"/>
</dbReference>
<name>A0A521FVH4_9RHOB</name>
<dbReference type="AlphaFoldDB" id="A0A521FVH4"/>